<organism evidence="1 2">
    <name type="scientific">Parelaphostrongylus tenuis</name>
    <name type="common">Meningeal worm</name>
    <dbReference type="NCBI Taxonomy" id="148309"/>
    <lineage>
        <taxon>Eukaryota</taxon>
        <taxon>Metazoa</taxon>
        <taxon>Ecdysozoa</taxon>
        <taxon>Nematoda</taxon>
        <taxon>Chromadorea</taxon>
        <taxon>Rhabditida</taxon>
        <taxon>Rhabditina</taxon>
        <taxon>Rhabditomorpha</taxon>
        <taxon>Strongyloidea</taxon>
        <taxon>Metastrongylidae</taxon>
        <taxon>Parelaphostrongylus</taxon>
    </lineage>
</organism>
<reference evidence="1" key="1">
    <citation type="submission" date="2021-06" db="EMBL/GenBank/DDBJ databases">
        <title>Parelaphostrongylus tenuis whole genome reference sequence.</title>
        <authorList>
            <person name="Garwood T.J."/>
            <person name="Larsen P.A."/>
            <person name="Fountain-Jones N.M."/>
            <person name="Garbe J.R."/>
            <person name="Macchietto M.G."/>
            <person name="Kania S.A."/>
            <person name="Gerhold R.W."/>
            <person name="Richards J.E."/>
            <person name="Wolf T.M."/>
        </authorList>
    </citation>
    <scope>NUCLEOTIDE SEQUENCE</scope>
    <source>
        <strain evidence="1">MNPRO001-30</strain>
        <tissue evidence="1">Meninges</tissue>
    </source>
</reference>
<evidence type="ECO:0000313" key="1">
    <source>
        <dbReference type="EMBL" id="KAJ1355250.1"/>
    </source>
</evidence>
<dbReference type="EMBL" id="JAHQIW010002403">
    <property type="protein sequence ID" value="KAJ1355250.1"/>
    <property type="molecule type" value="Genomic_DNA"/>
</dbReference>
<accession>A0AAD5MCD0</accession>
<keyword evidence="2" id="KW-1185">Reference proteome</keyword>
<dbReference type="AlphaFoldDB" id="A0AAD5MCD0"/>
<evidence type="ECO:0000313" key="2">
    <source>
        <dbReference type="Proteomes" id="UP001196413"/>
    </source>
</evidence>
<dbReference type="Proteomes" id="UP001196413">
    <property type="component" value="Unassembled WGS sequence"/>
</dbReference>
<protein>
    <submittedName>
        <fullName evidence="1">Uncharacterized protein</fullName>
    </submittedName>
</protein>
<proteinExistence type="predicted"/>
<name>A0AAD5MCD0_PARTN</name>
<comment type="caution">
    <text evidence="1">The sequence shown here is derived from an EMBL/GenBank/DDBJ whole genome shotgun (WGS) entry which is preliminary data.</text>
</comment>
<sequence length="62" mass="7243">MDEAFKFSKFEIICHLRKLRCTSTTSYRKKHSRALLRKRVFILQPSGLLILVLYTSTNDVPA</sequence>
<gene>
    <name evidence="1" type="ORF">KIN20_012582</name>
</gene>